<accession>A0A3B0MSZ7</accession>
<dbReference type="GO" id="GO:0030687">
    <property type="term" value="C:preribosome, large subunit precursor"/>
    <property type="evidence" value="ECO:0007669"/>
    <property type="project" value="UniProtKB-UniRule"/>
</dbReference>
<dbReference type="GO" id="GO:0000463">
    <property type="term" value="P:maturation of LSU-rRNA from tricistronic rRNA transcript (SSU-rRNA, 5.8S rRNA, LSU-rRNA)"/>
    <property type="evidence" value="ECO:0007669"/>
    <property type="project" value="UniProtKB-UniRule"/>
</dbReference>
<dbReference type="EMBL" id="UIVS01000003">
    <property type="protein sequence ID" value="SVP92944.1"/>
    <property type="molecule type" value="Genomic_DNA"/>
</dbReference>
<dbReference type="VEuPathDB" id="PiroplasmaDB:TA18270"/>
<evidence type="ECO:0000256" key="6">
    <source>
        <dbReference type="HAMAP-Rule" id="MF_03027"/>
    </source>
</evidence>
<reference evidence="9" key="1">
    <citation type="submission" date="2018-07" db="EMBL/GenBank/DDBJ databases">
        <authorList>
            <person name="Quirk P.G."/>
            <person name="Krulwich T.A."/>
        </authorList>
    </citation>
    <scope>NUCLEOTIDE SEQUENCE</scope>
    <source>
        <strain evidence="9">Anand</strain>
    </source>
</reference>
<dbReference type="SMART" id="SM01035">
    <property type="entry name" value="BOP1NT"/>
    <property type="match status" value="1"/>
</dbReference>
<evidence type="ECO:0000256" key="3">
    <source>
        <dbReference type="ARBA" id="ARBA00022574"/>
    </source>
</evidence>
<dbReference type="GO" id="GO:0043021">
    <property type="term" value="F:ribonucleoprotein complex binding"/>
    <property type="evidence" value="ECO:0007669"/>
    <property type="project" value="UniProtKB-UniRule"/>
</dbReference>
<comment type="function">
    <text evidence="6">Required for maturation of ribosomal RNAs and formation of the large ribosomal subunit.</text>
</comment>
<feature type="compositionally biased region" description="Low complexity" evidence="7">
    <location>
        <begin position="19"/>
        <end position="30"/>
    </location>
</feature>
<dbReference type="InterPro" id="IPR036322">
    <property type="entry name" value="WD40_repeat_dom_sf"/>
</dbReference>
<evidence type="ECO:0000259" key="8">
    <source>
        <dbReference type="SMART" id="SM01035"/>
    </source>
</evidence>
<name>A0A3B0MSZ7_THEAN</name>
<evidence type="ECO:0000256" key="2">
    <source>
        <dbReference type="ARBA" id="ARBA00022552"/>
    </source>
</evidence>
<feature type="compositionally biased region" description="Acidic residues" evidence="7">
    <location>
        <begin position="58"/>
        <end position="70"/>
    </location>
</feature>
<feature type="region of interest" description="Disordered" evidence="7">
    <location>
        <begin position="1"/>
        <end position="79"/>
    </location>
</feature>
<evidence type="ECO:0000256" key="5">
    <source>
        <dbReference type="ARBA" id="ARBA00023242"/>
    </source>
</evidence>
<feature type="compositionally biased region" description="Polar residues" evidence="7">
    <location>
        <begin position="45"/>
        <end position="55"/>
    </location>
</feature>
<dbReference type="InterPro" id="IPR012953">
    <property type="entry name" value="BOP1_N_dom"/>
</dbReference>
<comment type="similarity">
    <text evidence="6">Belongs to the WD repeat BOP1/ERB1 family.</text>
</comment>
<comment type="subcellular location">
    <subcellularLocation>
        <location evidence="6">Nucleus</location>
        <location evidence="6">Nucleolus</location>
    </subcellularLocation>
    <subcellularLocation>
        <location evidence="6">Nucleus</location>
        <location evidence="6">Nucleoplasm</location>
    </subcellularLocation>
</comment>
<proteinExistence type="inferred from homology"/>
<keyword evidence="4" id="KW-0677">Repeat</keyword>
<dbReference type="Gene3D" id="2.130.10.10">
    <property type="entry name" value="YVTN repeat-like/Quinoprotein amine dehydrogenase"/>
    <property type="match status" value="1"/>
</dbReference>
<keyword evidence="2 6" id="KW-0698">rRNA processing</keyword>
<dbReference type="GO" id="GO:0005654">
    <property type="term" value="C:nucleoplasm"/>
    <property type="evidence" value="ECO:0007669"/>
    <property type="project" value="UniProtKB-SubCell"/>
</dbReference>
<dbReference type="PANTHER" id="PTHR17605">
    <property type="entry name" value="RIBOSOME BIOGENESIS PROTEIN BOP1 BLOCK OF PROLIFERATION 1 PROTEIN"/>
    <property type="match status" value="1"/>
</dbReference>
<dbReference type="InterPro" id="IPR015943">
    <property type="entry name" value="WD40/YVTN_repeat-like_dom_sf"/>
</dbReference>
<dbReference type="AlphaFoldDB" id="A0A3B0MSZ7"/>
<evidence type="ECO:0000313" key="9">
    <source>
        <dbReference type="EMBL" id="SVP92944.1"/>
    </source>
</evidence>
<protein>
    <recommendedName>
        <fullName evidence="6">Ribosome biogenesis protein BOP1 homolog</fullName>
    </recommendedName>
</protein>
<sequence>MAKKNNTLQKSDPTDDDLNNLSTRSNSRSNSKTRRNALNKKTKFNDSNELQENGLESSDSDAFFDSDEEEGHLNRSGNVPIDWYETEDHIGYTVEGKKLIKELDSTQLGQLIFNSENPDAWRTIIDPRNNRTIRLTDDDLKIIRRIRKGLYPSETYDPESVTVEFDNKDSIHPVSFELPPKNRFLPSKWEAMKVAKLVKLIKSGKIYTSEQKRLNELKKLEELERVEDIWKDSIYDVDPTSAKRSYKHEIKPPKIALPTNSESYNPPEEYLLNEEETKEWKETPEHERPVNYLPTQYSSMRLVPVYPNLIVERFNRCLQLLMCPRAVKLKMNVDPESLLPKLPSPSELGPYPKIVSVEYRFKGLKKLSVDCTGRFLALSSSEAINFCDILTGRSFLTLEFHDIHDLLWHPKFQVIIVSHENYVSALPVDLPNKFQTDSVEYNDTTDYEKAVKYLSMESPKGNYVVCVCPDSLESINQCVLHCLPKRSSMKLGNKVSNNKMKLAIFHPSEPKLIIAFTRNIRVYNLNTKAGHDNKLADENKFTGVELPVSIDTNGTYLLTGDELGKLTIFDQEISSFPYKSFSFENETIIKVQIHKKLPLFLVAYTHCVKCFHLSTTQEGELLFVPLGELKIKEKLTDCSWHNTEPWLYTSTNKEALMWA</sequence>
<dbReference type="Pfam" id="PF08145">
    <property type="entry name" value="BOP1NT"/>
    <property type="match status" value="1"/>
</dbReference>
<dbReference type="GO" id="GO:0070545">
    <property type="term" value="C:PeBoW complex"/>
    <property type="evidence" value="ECO:0007669"/>
    <property type="project" value="TreeGrafter"/>
</dbReference>
<dbReference type="SUPFAM" id="SSF50978">
    <property type="entry name" value="WD40 repeat-like"/>
    <property type="match status" value="1"/>
</dbReference>
<dbReference type="InterPro" id="IPR028598">
    <property type="entry name" value="BOP1/Erb1"/>
</dbReference>
<dbReference type="HAMAP" id="MF_03027">
    <property type="entry name" value="BOP1"/>
    <property type="match status" value="1"/>
</dbReference>
<evidence type="ECO:0000256" key="7">
    <source>
        <dbReference type="SAM" id="MobiDB-lite"/>
    </source>
</evidence>
<keyword evidence="5 6" id="KW-0539">Nucleus</keyword>
<dbReference type="GO" id="GO:0000466">
    <property type="term" value="P:maturation of 5.8S rRNA from tricistronic rRNA transcript (SSU-rRNA, 5.8S rRNA, LSU-rRNA)"/>
    <property type="evidence" value="ECO:0007669"/>
    <property type="project" value="UniProtKB-UniRule"/>
</dbReference>
<organism evidence="9">
    <name type="scientific">Theileria annulata</name>
    <dbReference type="NCBI Taxonomy" id="5874"/>
    <lineage>
        <taxon>Eukaryota</taxon>
        <taxon>Sar</taxon>
        <taxon>Alveolata</taxon>
        <taxon>Apicomplexa</taxon>
        <taxon>Aconoidasida</taxon>
        <taxon>Piroplasmida</taxon>
        <taxon>Theileriidae</taxon>
        <taxon>Theileria</taxon>
    </lineage>
</organism>
<keyword evidence="1 6" id="KW-0690">Ribosome biogenesis</keyword>
<dbReference type="PANTHER" id="PTHR17605:SF0">
    <property type="entry name" value="RIBOSOME BIOGENESIS PROTEIN BOP1"/>
    <property type="match status" value="1"/>
</dbReference>
<evidence type="ECO:0000313" key="10">
    <source>
        <dbReference type="EMBL" id="SVP93721.1"/>
    </source>
</evidence>
<feature type="compositionally biased region" description="Basic residues" evidence="7">
    <location>
        <begin position="31"/>
        <end position="42"/>
    </location>
</feature>
<feature type="compositionally biased region" description="Polar residues" evidence="7">
    <location>
        <begin position="1"/>
        <end position="11"/>
    </location>
</feature>
<evidence type="ECO:0000256" key="1">
    <source>
        <dbReference type="ARBA" id="ARBA00022517"/>
    </source>
</evidence>
<feature type="domain" description="BOP1 N-terminal" evidence="8">
    <location>
        <begin position="84"/>
        <end position="352"/>
    </location>
</feature>
<dbReference type="EMBL" id="UIVT01000003">
    <property type="protein sequence ID" value="SVP93721.1"/>
    <property type="molecule type" value="Genomic_DNA"/>
</dbReference>
<gene>
    <name evidence="10" type="ORF">TAT_000271400</name>
    <name evidence="9" type="ORF">TAV_000274300</name>
</gene>
<evidence type="ECO:0000256" key="4">
    <source>
        <dbReference type="ARBA" id="ARBA00022737"/>
    </source>
</evidence>
<keyword evidence="3" id="KW-0853">WD repeat</keyword>